<dbReference type="PANTHER" id="PTHR15160:SF1">
    <property type="entry name" value="VON HIPPEL-LINDAU DISEASE TUMOR SUPPRESSOR"/>
    <property type="match status" value="1"/>
</dbReference>
<dbReference type="OrthoDB" id="9788698at2"/>
<dbReference type="InterPro" id="IPR036104">
    <property type="entry name" value="BFN_sf"/>
</dbReference>
<evidence type="ECO:0000259" key="3">
    <source>
        <dbReference type="PROSITE" id="PS51658"/>
    </source>
</evidence>
<evidence type="ECO:0000313" key="5">
    <source>
        <dbReference type="Proteomes" id="UP000199657"/>
    </source>
</evidence>
<accession>A0A1H8TQS9</accession>
<dbReference type="SUPFAM" id="SSF103256">
    <property type="entry name" value="Hypothetical protein TM0160"/>
    <property type="match status" value="1"/>
</dbReference>
<feature type="domain" description="BFN" evidence="3">
    <location>
        <begin position="37"/>
        <end position="170"/>
    </location>
</feature>
<dbReference type="STRING" id="406100.SAMN04488052_104362"/>
<feature type="region of interest" description="Disordered" evidence="1">
    <location>
        <begin position="262"/>
        <end position="283"/>
    </location>
</feature>
<gene>
    <name evidence="4" type="ORF">SAMN04488052_104362</name>
</gene>
<dbReference type="Gene3D" id="2.30.42.10">
    <property type="match status" value="1"/>
</dbReference>
<reference evidence="4 5" key="1">
    <citation type="submission" date="2016-10" db="EMBL/GenBank/DDBJ databases">
        <authorList>
            <person name="de Groot N.N."/>
        </authorList>
    </citation>
    <scope>NUCLEOTIDE SEQUENCE [LARGE SCALE GENOMIC DNA]</scope>
    <source>
        <strain evidence="4 5">CGMCC 1.6291</strain>
    </source>
</reference>
<organism evidence="4 5">
    <name type="scientific">Aquisalimonas asiatica</name>
    <dbReference type="NCBI Taxonomy" id="406100"/>
    <lineage>
        <taxon>Bacteria</taxon>
        <taxon>Pseudomonadati</taxon>
        <taxon>Pseudomonadota</taxon>
        <taxon>Gammaproteobacteria</taxon>
        <taxon>Chromatiales</taxon>
        <taxon>Ectothiorhodospiraceae</taxon>
        <taxon>Aquisalimonas</taxon>
    </lineage>
</organism>
<dbReference type="PANTHER" id="PTHR15160">
    <property type="entry name" value="VON HIPPEL-LINDAU PROTEIN"/>
    <property type="match status" value="1"/>
</dbReference>
<feature type="signal peptide" evidence="2">
    <location>
        <begin position="1"/>
        <end position="27"/>
    </location>
</feature>
<proteinExistence type="predicted"/>
<evidence type="ECO:0000313" key="4">
    <source>
        <dbReference type="EMBL" id="SEO92788.1"/>
    </source>
</evidence>
<feature type="chain" id="PRO_5011531380" evidence="2">
    <location>
        <begin position="28"/>
        <end position="283"/>
    </location>
</feature>
<dbReference type="Gene3D" id="3.10.690.10">
    <property type="entry name" value="Bifunctional nuclease domain"/>
    <property type="match status" value="1"/>
</dbReference>
<dbReference type="GO" id="GO:0004518">
    <property type="term" value="F:nuclease activity"/>
    <property type="evidence" value="ECO:0007669"/>
    <property type="project" value="InterPro"/>
</dbReference>
<name>A0A1H8TQS9_9GAMM</name>
<keyword evidence="5" id="KW-1185">Reference proteome</keyword>
<dbReference type="InterPro" id="IPR003729">
    <property type="entry name" value="Bi_nuclease_dom"/>
</dbReference>
<dbReference type="EMBL" id="FOEG01000004">
    <property type="protein sequence ID" value="SEO92788.1"/>
    <property type="molecule type" value="Genomic_DNA"/>
</dbReference>
<dbReference type="Proteomes" id="UP000199657">
    <property type="component" value="Unassembled WGS sequence"/>
</dbReference>
<dbReference type="SUPFAM" id="SSF50156">
    <property type="entry name" value="PDZ domain-like"/>
    <property type="match status" value="1"/>
</dbReference>
<dbReference type="InterPro" id="IPR036034">
    <property type="entry name" value="PDZ_sf"/>
</dbReference>
<dbReference type="Pfam" id="PF02577">
    <property type="entry name" value="BFN_dom"/>
    <property type="match status" value="1"/>
</dbReference>
<protein>
    <submittedName>
        <fullName evidence="4">Bifunctional DNase/RNase</fullName>
    </submittedName>
</protein>
<dbReference type="RefSeq" id="WP_091643878.1">
    <property type="nucleotide sequence ID" value="NZ_FOEG01000004.1"/>
</dbReference>
<dbReference type="AlphaFoldDB" id="A0A1H8TQS9"/>
<evidence type="ECO:0000256" key="1">
    <source>
        <dbReference type="SAM" id="MobiDB-lite"/>
    </source>
</evidence>
<sequence length="283" mass="30382">MRYGVYRQGVALVLAVVLTAMLGAAHARDLAMDPDDMVPVELATIGVDRAGGTPLVLLREPESGDVVPIRIGLAEARAILMAQQDMPVPRPQTHDLIGNVLEGLDATLERVLVDDLSDGIYYGMLELSVAGRDEPVLVDTRPSDALALAVRTGARILVSPEILQAGQDLEYEGIEDDQVVTALGITVVEATDDLRDALDIGDQAGVIVSGVRGHAAHVGLTEGSLIVAVNDETPETPMDFLDLVRDTPSGERARIRYVDEGEEREIEVPTDVPDRRRDEGITL</sequence>
<keyword evidence="2" id="KW-0732">Signal</keyword>
<evidence type="ECO:0000256" key="2">
    <source>
        <dbReference type="SAM" id="SignalP"/>
    </source>
</evidence>
<dbReference type="PROSITE" id="PS51658">
    <property type="entry name" value="BFN"/>
    <property type="match status" value="1"/>
</dbReference>
<feature type="compositionally biased region" description="Basic and acidic residues" evidence="1">
    <location>
        <begin position="272"/>
        <end position="283"/>
    </location>
</feature>